<evidence type="ECO:0000313" key="1">
    <source>
        <dbReference type="EMBL" id="WBP90078.1"/>
    </source>
</evidence>
<dbReference type="RefSeq" id="WP_270148648.1">
    <property type="nucleotide sequence ID" value="NZ_CP115450.1"/>
</dbReference>
<dbReference type="Proteomes" id="UP001212821">
    <property type="component" value="Chromosome"/>
</dbReference>
<evidence type="ECO:0000313" key="2">
    <source>
        <dbReference type="Proteomes" id="UP001212821"/>
    </source>
</evidence>
<dbReference type="EMBL" id="CP115450">
    <property type="protein sequence ID" value="WBP90078.1"/>
    <property type="molecule type" value="Genomic_DNA"/>
</dbReference>
<reference evidence="2" key="1">
    <citation type="submission" date="2022-12" db="EMBL/GenBank/DDBJ databases">
        <authorList>
            <person name="Mo P."/>
        </authorList>
    </citation>
    <scope>NUCLEOTIDE SEQUENCE [LARGE SCALE GENOMIC DNA]</scope>
    <source>
        <strain evidence="2">HUAS 3-15</strain>
    </source>
</reference>
<accession>A0ABY7QBF1</accession>
<organism evidence="1 2">
    <name type="scientific">Kitasatospora cathayae</name>
    <dbReference type="NCBI Taxonomy" id="3004092"/>
    <lineage>
        <taxon>Bacteria</taxon>
        <taxon>Bacillati</taxon>
        <taxon>Actinomycetota</taxon>
        <taxon>Actinomycetes</taxon>
        <taxon>Kitasatosporales</taxon>
        <taxon>Streptomycetaceae</taxon>
        <taxon>Kitasatospora</taxon>
    </lineage>
</organism>
<name>A0ABY7QBF1_9ACTN</name>
<sequence>MSVPAAPARGNLVFGRTGPAARRFGGQTQSSIRGLTYGRGQWSAVGDQGVILSSSDGFSWHLR</sequence>
<gene>
    <name evidence="1" type="ORF">O1G21_32310</name>
</gene>
<protein>
    <submittedName>
        <fullName evidence="1">Uncharacterized protein</fullName>
    </submittedName>
</protein>
<proteinExistence type="predicted"/>
<keyword evidence="2" id="KW-1185">Reference proteome</keyword>